<proteinExistence type="predicted"/>
<dbReference type="OrthoDB" id="1225832at2759"/>
<accession>A0A830D3M0</accession>
<organism evidence="1 2">
    <name type="scientific">Phtheirospermum japonicum</name>
    <dbReference type="NCBI Taxonomy" id="374723"/>
    <lineage>
        <taxon>Eukaryota</taxon>
        <taxon>Viridiplantae</taxon>
        <taxon>Streptophyta</taxon>
        <taxon>Embryophyta</taxon>
        <taxon>Tracheophyta</taxon>
        <taxon>Spermatophyta</taxon>
        <taxon>Magnoliopsida</taxon>
        <taxon>eudicotyledons</taxon>
        <taxon>Gunneridae</taxon>
        <taxon>Pentapetalae</taxon>
        <taxon>asterids</taxon>
        <taxon>lamiids</taxon>
        <taxon>Lamiales</taxon>
        <taxon>Orobanchaceae</taxon>
        <taxon>Orobanchaceae incertae sedis</taxon>
        <taxon>Phtheirospermum</taxon>
    </lineage>
</organism>
<keyword evidence="2" id="KW-1185">Reference proteome</keyword>
<reference evidence="1" key="1">
    <citation type="submission" date="2020-07" db="EMBL/GenBank/DDBJ databases">
        <title>Ethylene signaling mediates host invasion by parasitic plants.</title>
        <authorList>
            <person name="Yoshida S."/>
        </authorList>
    </citation>
    <scope>NUCLEOTIDE SEQUENCE</scope>
    <source>
        <strain evidence="1">Okayama</strain>
    </source>
</reference>
<dbReference type="AlphaFoldDB" id="A0A830D3M0"/>
<evidence type="ECO:0000313" key="2">
    <source>
        <dbReference type="Proteomes" id="UP000653305"/>
    </source>
</evidence>
<gene>
    <name evidence="1" type="ORF">PHJA_002321500</name>
</gene>
<protein>
    <submittedName>
        <fullName evidence="1">Uncharacterized protein</fullName>
    </submittedName>
</protein>
<comment type="caution">
    <text evidence="1">The sequence shown here is derived from an EMBL/GenBank/DDBJ whole genome shotgun (WGS) entry which is preliminary data.</text>
</comment>
<name>A0A830D3M0_9LAMI</name>
<dbReference type="Proteomes" id="UP000653305">
    <property type="component" value="Unassembled WGS sequence"/>
</dbReference>
<dbReference type="PANTHER" id="PTHR34190:SF10">
    <property type="entry name" value="TERNARY COMPLEX FACTOR MIP1 LEUCINE-ZIPPER DOMAIN-CONTAINING PROTEIN"/>
    <property type="match status" value="1"/>
</dbReference>
<dbReference type="EMBL" id="BMAC01000707">
    <property type="protein sequence ID" value="GFQ01776.1"/>
    <property type="molecule type" value="Genomic_DNA"/>
</dbReference>
<dbReference type="PANTHER" id="PTHR34190">
    <property type="entry name" value="EXPRESSED PROTEIN"/>
    <property type="match status" value="1"/>
</dbReference>
<evidence type="ECO:0000313" key="1">
    <source>
        <dbReference type="EMBL" id="GFQ01776.1"/>
    </source>
</evidence>
<sequence>MSSSRRDVCAVESSNDCKTLFSALEEVQHKGTLIDRLALLENRVLQLSLEMDEGNTSRSSSSTAQISIPIPKRQDDDNHCLHFNTKQMQHPSTTHQVRHLFFLVFFFNLQKVRKGSTNSGAITTVLRAYSFMFYIYRSQIHSDFIINILQLLYMNPVI</sequence>